<dbReference type="GO" id="GO:0052689">
    <property type="term" value="F:carboxylic ester hydrolase activity"/>
    <property type="evidence" value="ECO:0007669"/>
    <property type="project" value="UniProtKB-ARBA"/>
</dbReference>
<reference evidence="4" key="1">
    <citation type="submission" date="2023-03" db="EMBL/GenBank/DDBJ databases">
        <title>Lomoglobus Profundus gen. nov., sp. nov., a novel member of the phylum Verrucomicrobia, isolated from deep-marine sediment of South China Sea.</title>
        <authorList>
            <person name="Ahmad T."/>
            <person name="Ishaq S.E."/>
            <person name="Wang F."/>
        </authorList>
    </citation>
    <scope>NUCLEOTIDE SEQUENCE</scope>
    <source>
        <strain evidence="4">LMO-M01</strain>
    </source>
</reference>
<dbReference type="GO" id="GO:0008236">
    <property type="term" value="F:serine-type peptidase activity"/>
    <property type="evidence" value="ECO:0007669"/>
    <property type="project" value="InterPro"/>
</dbReference>
<keyword evidence="1" id="KW-0378">Hydrolase</keyword>
<evidence type="ECO:0000259" key="3">
    <source>
        <dbReference type="Pfam" id="PF00326"/>
    </source>
</evidence>
<dbReference type="RefSeq" id="WP_330930332.1">
    <property type="nucleotide sequence ID" value="NZ_CP119075.1"/>
</dbReference>
<dbReference type="PANTHER" id="PTHR22946:SF9">
    <property type="entry name" value="POLYKETIDE TRANSFERASE AF380"/>
    <property type="match status" value="1"/>
</dbReference>
<dbReference type="EMBL" id="CP119075">
    <property type="protein sequence ID" value="WED65802.1"/>
    <property type="molecule type" value="Genomic_DNA"/>
</dbReference>
<dbReference type="GO" id="GO:0032259">
    <property type="term" value="P:methylation"/>
    <property type="evidence" value="ECO:0007669"/>
    <property type="project" value="InterPro"/>
</dbReference>
<proteinExistence type="predicted"/>
<dbReference type="KEGG" id="slom:PXH66_02940"/>
<dbReference type="InterPro" id="IPR050261">
    <property type="entry name" value="FrsA_esterase"/>
</dbReference>
<dbReference type="InterPro" id="IPR002052">
    <property type="entry name" value="DNA_methylase_N6_adenine_CS"/>
</dbReference>
<feature type="signal peptide" evidence="2">
    <location>
        <begin position="1"/>
        <end position="27"/>
    </location>
</feature>
<dbReference type="PANTHER" id="PTHR22946">
    <property type="entry name" value="DIENELACTONE HYDROLASE DOMAIN-CONTAINING PROTEIN-RELATED"/>
    <property type="match status" value="1"/>
</dbReference>
<evidence type="ECO:0000256" key="2">
    <source>
        <dbReference type="SAM" id="SignalP"/>
    </source>
</evidence>
<feature type="domain" description="Peptidase S9 prolyl oligopeptidase catalytic" evidence="3">
    <location>
        <begin position="510"/>
        <end position="606"/>
    </location>
</feature>
<evidence type="ECO:0000256" key="1">
    <source>
        <dbReference type="ARBA" id="ARBA00022801"/>
    </source>
</evidence>
<protein>
    <submittedName>
        <fullName evidence="4">Prolyl oligopeptidase family serine peptidase</fullName>
    </submittedName>
</protein>
<gene>
    <name evidence="4" type="ORF">PXH66_02940</name>
</gene>
<dbReference type="Pfam" id="PF00326">
    <property type="entry name" value="Peptidase_S9"/>
    <property type="match status" value="1"/>
</dbReference>
<dbReference type="SUPFAM" id="SSF53474">
    <property type="entry name" value="alpha/beta-Hydrolases"/>
    <property type="match status" value="1"/>
</dbReference>
<keyword evidence="5" id="KW-1185">Reference proteome</keyword>
<name>A0AAF0I1H7_9BACT</name>
<evidence type="ECO:0000313" key="5">
    <source>
        <dbReference type="Proteomes" id="UP001218638"/>
    </source>
</evidence>
<dbReference type="PROSITE" id="PS00092">
    <property type="entry name" value="N6_MTASE"/>
    <property type="match status" value="1"/>
</dbReference>
<keyword evidence="2" id="KW-0732">Signal</keyword>
<dbReference type="InterPro" id="IPR001375">
    <property type="entry name" value="Peptidase_S9_cat"/>
</dbReference>
<organism evidence="4 5">
    <name type="scientific">Synoicihabitans lomoniglobus</name>
    <dbReference type="NCBI Taxonomy" id="2909285"/>
    <lineage>
        <taxon>Bacteria</taxon>
        <taxon>Pseudomonadati</taxon>
        <taxon>Verrucomicrobiota</taxon>
        <taxon>Opitutia</taxon>
        <taxon>Opitutales</taxon>
        <taxon>Opitutaceae</taxon>
        <taxon>Synoicihabitans</taxon>
    </lineage>
</organism>
<sequence length="810" mass="90917">MPRPFLRSIRLLALTFLGSGFALISPAQPQLAQQSRFMAQLAPPRAHLATLSRSGYYLAYTLTEGDQTRIDVVAVNPPYPKQSIYLGDTRGARIVALAWTAPDRLVLATEDWAIATATLGRDVVEVVLDASRFETMVAGDLNERDRENPLNLDRMPRPPRLLHVDWQVPNQIIVEGVAGTNLRNAVASTARVDLVSGQWTIVDEVRITAPATRVFADRLGYYRLQVDRTQLPLTWSLRDPPGQGHRPGWKLLRHALPEDLAHSFNADTAHLWNDRSVPLGFGADPSVLFYSSNLARDTFALRSINLTTGESGDFDVEVARVDLAAPVTDIAPRPLGRHERAQRRNNPAVYYTDFNAVPPVDPLIYDRATGDLVGARLPHSTIDTYWTDSFFQTLQSQLQNDFPHRSVQVIDWDDDRTRFLLNVSTTADDGRYIVYHREEARWVEFLRRNSDIPADQSHRVETTAISDEVEPLLPVRLTIPHTPRSKHPPLICYFRDGPWQLAPDARFAPAHLLAELGCRVLEIDYRSSAGRGRDLLNGGRISPDEAAAADLQRALDWLRDSQGYAPRQIALVGEGFGGWLALRVAELQPDRFRCVASLDGFNDLAHLFRSPPPRERIESDSRGLELARDMFAMHDAMKADFDRTVELATGGSATDQNAPAAQLAERGFGADADPFAAADNRPQRLQIAQRMRDHDEPTPVSLRTRFAQWYFGEAAENNPAYDVLAHLDDLRAPVLLCVSPDREDHTIAAAAKLRDRLARLNRPVEYWELPSAPWSRPISERPEVWLRVAEFLNENLLDFDVQIGPTREVP</sequence>
<feature type="chain" id="PRO_5041924521" evidence="2">
    <location>
        <begin position="28"/>
        <end position="810"/>
    </location>
</feature>
<dbReference type="GO" id="GO:0008168">
    <property type="term" value="F:methyltransferase activity"/>
    <property type="evidence" value="ECO:0007669"/>
    <property type="project" value="InterPro"/>
</dbReference>
<evidence type="ECO:0000313" key="4">
    <source>
        <dbReference type="EMBL" id="WED65802.1"/>
    </source>
</evidence>
<dbReference type="Proteomes" id="UP001218638">
    <property type="component" value="Chromosome"/>
</dbReference>
<dbReference type="GO" id="GO:0003676">
    <property type="term" value="F:nucleic acid binding"/>
    <property type="evidence" value="ECO:0007669"/>
    <property type="project" value="InterPro"/>
</dbReference>
<dbReference type="AlphaFoldDB" id="A0AAF0I1H7"/>
<accession>A0AAF0I1H7</accession>
<dbReference type="Gene3D" id="3.40.50.1820">
    <property type="entry name" value="alpha/beta hydrolase"/>
    <property type="match status" value="1"/>
</dbReference>
<dbReference type="InterPro" id="IPR029058">
    <property type="entry name" value="AB_hydrolase_fold"/>
</dbReference>
<dbReference type="GO" id="GO:0006508">
    <property type="term" value="P:proteolysis"/>
    <property type="evidence" value="ECO:0007669"/>
    <property type="project" value="InterPro"/>
</dbReference>